<dbReference type="PROSITE" id="PS50943">
    <property type="entry name" value="HTH_CROC1"/>
    <property type="match status" value="1"/>
</dbReference>
<dbReference type="SUPFAM" id="SSF47413">
    <property type="entry name" value="lambda repressor-like DNA-binding domains"/>
    <property type="match status" value="1"/>
</dbReference>
<keyword evidence="1" id="KW-0238">DNA-binding</keyword>
<dbReference type="Proteomes" id="UP000494178">
    <property type="component" value="Unassembled WGS sequence"/>
</dbReference>
<dbReference type="GO" id="GO:0003677">
    <property type="term" value="F:DNA binding"/>
    <property type="evidence" value="ECO:0007669"/>
    <property type="project" value="UniProtKB-KW"/>
</dbReference>
<evidence type="ECO:0000256" key="1">
    <source>
        <dbReference type="ARBA" id="ARBA00023125"/>
    </source>
</evidence>
<dbReference type="InterPro" id="IPR010982">
    <property type="entry name" value="Lambda_DNA-bd_dom_sf"/>
</dbReference>
<dbReference type="CDD" id="cd00093">
    <property type="entry name" value="HTH_XRE"/>
    <property type="match status" value="1"/>
</dbReference>
<comment type="caution">
    <text evidence="3">The sequence shown here is derived from an EMBL/GenBank/DDBJ whole genome shotgun (WGS) entry which is preliminary data.</text>
</comment>
<dbReference type="InterPro" id="IPR001387">
    <property type="entry name" value="Cro/C1-type_HTH"/>
</dbReference>
<dbReference type="RefSeq" id="WP_172585863.1">
    <property type="nucleotide sequence ID" value="NZ_BLAN01000057.1"/>
</dbReference>
<dbReference type="AlphaFoldDB" id="A0A6F9XSM8"/>
<dbReference type="SMART" id="SM00530">
    <property type="entry name" value="HTH_XRE"/>
    <property type="match status" value="1"/>
</dbReference>
<proteinExistence type="predicted"/>
<evidence type="ECO:0000313" key="3">
    <source>
        <dbReference type="EMBL" id="GET08207.1"/>
    </source>
</evidence>
<gene>
    <name evidence="3" type="ORF">SY111_08310</name>
</gene>
<dbReference type="PANTHER" id="PTHR46558:SF11">
    <property type="entry name" value="HTH-TYPE TRANSCRIPTIONAL REGULATOR XRE"/>
    <property type="match status" value="1"/>
</dbReference>
<dbReference type="PANTHER" id="PTHR46558">
    <property type="entry name" value="TRACRIPTIONAL REGULATORY PROTEIN-RELATED-RELATED"/>
    <property type="match status" value="1"/>
</dbReference>
<evidence type="ECO:0000259" key="2">
    <source>
        <dbReference type="PROSITE" id="PS50943"/>
    </source>
</evidence>
<sequence length="175" mass="19741">MNKIRELRKEKGLTLKELSNDLKQTGILEIAPDTLGKYERGAREPKLETWQALAKYFGVSVPYLQGISLDRDWQDLKLFSDLTEKTLSAFANSIQSEDNLKKMQKYNFSPRDVTLVKQGLLLSVEIVNNLGGNLALLIGSYNGSEEIADIILNALQGVKIEINDEDRKILENNDN</sequence>
<organism evidence="3">
    <name type="scientific">Ligilactobacillus agilis</name>
    <dbReference type="NCBI Taxonomy" id="1601"/>
    <lineage>
        <taxon>Bacteria</taxon>
        <taxon>Bacillati</taxon>
        <taxon>Bacillota</taxon>
        <taxon>Bacilli</taxon>
        <taxon>Lactobacillales</taxon>
        <taxon>Lactobacillaceae</taxon>
        <taxon>Ligilactobacillus</taxon>
    </lineage>
</organism>
<dbReference type="EMBL" id="BLAN01000057">
    <property type="protein sequence ID" value="GET08207.1"/>
    <property type="molecule type" value="Genomic_DNA"/>
</dbReference>
<feature type="domain" description="HTH cro/C1-type" evidence="2">
    <location>
        <begin position="4"/>
        <end position="64"/>
    </location>
</feature>
<dbReference type="Pfam" id="PF01381">
    <property type="entry name" value="HTH_3"/>
    <property type="match status" value="1"/>
</dbReference>
<name>A0A6F9XSM8_9LACO</name>
<dbReference type="Gene3D" id="1.10.260.40">
    <property type="entry name" value="lambda repressor-like DNA-binding domains"/>
    <property type="match status" value="1"/>
</dbReference>
<accession>A0A6F9XSM8</accession>
<protein>
    <recommendedName>
        <fullName evidence="2">HTH cro/C1-type domain-containing protein</fullName>
    </recommendedName>
</protein>
<reference evidence="3" key="1">
    <citation type="submission" date="2019-10" db="EMBL/GenBank/DDBJ databases">
        <title>Lactobacillus agilis SY111 Whole Genome Sequencing Project.</title>
        <authorList>
            <person name="Suzuki S."/>
            <person name="Endo A."/>
            <person name="Maeno S."/>
            <person name="Shiwa Y."/>
            <person name="Matsutani M."/>
            <person name="Kajikawa A."/>
        </authorList>
    </citation>
    <scope>NUCLEOTIDE SEQUENCE</scope>
    <source>
        <strain evidence="3">SY111</strain>
    </source>
</reference>